<dbReference type="EMBL" id="LQWZ01000023">
    <property type="protein sequence ID" value="OAH56084.1"/>
    <property type="molecule type" value="Genomic_DNA"/>
</dbReference>
<dbReference type="InterPro" id="IPR036916">
    <property type="entry name" value="Sda_sf"/>
</dbReference>
<dbReference type="EMBL" id="LQWY01000005">
    <property type="protein sequence ID" value="OAH62783.1"/>
    <property type="molecule type" value="Genomic_DNA"/>
</dbReference>
<protein>
    <submittedName>
        <fullName evidence="2">Check point factor coupling initiation of sporulation and replication initiation</fullName>
    </submittedName>
</protein>
<dbReference type="STRING" id="29332.AWH48_05275"/>
<dbReference type="AlphaFoldDB" id="A0A177LB00"/>
<proteinExistence type="predicted"/>
<dbReference type="InterPro" id="IPR015064">
    <property type="entry name" value="Sda"/>
</dbReference>
<dbReference type="OrthoDB" id="2933732at2"/>
<evidence type="ECO:0000313" key="2">
    <source>
        <dbReference type="EMBL" id="OAH62783.1"/>
    </source>
</evidence>
<comment type="caution">
    <text evidence="2">The sequence shown here is derived from an EMBL/GenBank/DDBJ whole genome shotgun (WGS) entry which is preliminary data.</text>
</comment>
<keyword evidence="3" id="KW-1185">Reference proteome</keyword>
<dbReference type="Proteomes" id="UP000077271">
    <property type="component" value="Unassembled WGS sequence"/>
</dbReference>
<evidence type="ECO:0000313" key="1">
    <source>
        <dbReference type="EMBL" id="OAH56084.1"/>
    </source>
</evidence>
<name>A0A177LB00_9BACI</name>
<dbReference type="Gene3D" id="1.10.287.1100">
    <property type="entry name" value="Sporulation inhibitor A"/>
    <property type="match status" value="1"/>
</dbReference>
<reference evidence="3 4" key="1">
    <citation type="submission" date="2016-01" db="EMBL/GenBank/DDBJ databases">
        <title>Investigation of taxonomic status of Bacillus aminovorans.</title>
        <authorList>
            <person name="Verma A."/>
            <person name="Pal Y."/>
            <person name="Krishnamurthi S."/>
        </authorList>
    </citation>
    <scope>NUCLEOTIDE SEQUENCE [LARGE SCALE GENOMIC DNA]</scope>
    <source>
        <strain evidence="2 3">DSM 1314</strain>
        <strain evidence="1 4">DSM 4337</strain>
    </source>
</reference>
<dbReference type="SUPFAM" id="SSF100985">
    <property type="entry name" value="Sporulation inhibitor Sda"/>
    <property type="match status" value="1"/>
</dbReference>
<gene>
    <name evidence="1" type="ORF">AWH48_05275</name>
    <name evidence="2" type="ORF">AWH49_08955</name>
</gene>
<dbReference type="RefSeq" id="WP_018394001.1">
    <property type="nucleotide sequence ID" value="NZ_JBCNAN010000033.1"/>
</dbReference>
<sequence length="47" mass="5731">MRTLSDHLLLFSYKKATELKLNDEFIALMEQEMKRRVVHQQEKQPKK</sequence>
<dbReference type="Pfam" id="PF08970">
    <property type="entry name" value="Sda"/>
    <property type="match status" value="1"/>
</dbReference>
<dbReference type="Proteomes" id="UP000076935">
    <property type="component" value="Unassembled WGS sequence"/>
</dbReference>
<accession>A0A177LB00</accession>
<organism evidence="2 3">
    <name type="scientific">Domibacillus aminovorans</name>
    <dbReference type="NCBI Taxonomy" id="29332"/>
    <lineage>
        <taxon>Bacteria</taxon>
        <taxon>Bacillati</taxon>
        <taxon>Bacillota</taxon>
        <taxon>Bacilli</taxon>
        <taxon>Bacillales</taxon>
        <taxon>Bacillaceae</taxon>
        <taxon>Domibacillus</taxon>
    </lineage>
</organism>
<evidence type="ECO:0000313" key="3">
    <source>
        <dbReference type="Proteomes" id="UP000076935"/>
    </source>
</evidence>
<evidence type="ECO:0000313" key="4">
    <source>
        <dbReference type="Proteomes" id="UP000077271"/>
    </source>
</evidence>